<dbReference type="Gene3D" id="3.40.50.720">
    <property type="entry name" value="NAD(P)-binding Rossmann-like Domain"/>
    <property type="match status" value="1"/>
</dbReference>
<keyword evidence="2" id="KW-1185">Reference proteome</keyword>
<protein>
    <submittedName>
        <fullName evidence="1">Uncharacterized protein</fullName>
    </submittedName>
</protein>
<proteinExistence type="predicted"/>
<name>A0AAX4JVN1_9TREE</name>
<evidence type="ECO:0000313" key="1">
    <source>
        <dbReference type="EMBL" id="WWC89422.1"/>
    </source>
</evidence>
<dbReference type="Gene3D" id="3.90.25.10">
    <property type="entry name" value="UDP-galactose 4-epimerase, domain 1"/>
    <property type="match status" value="1"/>
</dbReference>
<reference evidence="1 2" key="1">
    <citation type="submission" date="2024-01" db="EMBL/GenBank/DDBJ databases">
        <title>Comparative genomics of Cryptococcus and Kwoniella reveals pathogenesis evolution and contrasting modes of karyotype evolution via chromosome fusion or intercentromeric recombination.</title>
        <authorList>
            <person name="Coelho M.A."/>
            <person name="David-Palma M."/>
            <person name="Shea T."/>
            <person name="Bowers K."/>
            <person name="McGinley-Smith S."/>
            <person name="Mohammad A.W."/>
            <person name="Gnirke A."/>
            <person name="Yurkov A.M."/>
            <person name="Nowrousian M."/>
            <person name="Sun S."/>
            <person name="Cuomo C.A."/>
            <person name="Heitman J."/>
        </authorList>
    </citation>
    <scope>NUCLEOTIDE SEQUENCE [LARGE SCALE GENOMIC DNA]</scope>
    <source>
        <strain evidence="1 2">CBS 6074</strain>
    </source>
</reference>
<accession>A0AAX4JVN1</accession>
<gene>
    <name evidence="1" type="ORF">L201_004346</name>
</gene>
<dbReference type="GeneID" id="91095016"/>
<organism evidence="1 2">
    <name type="scientific">Kwoniella dendrophila CBS 6074</name>
    <dbReference type="NCBI Taxonomy" id="1295534"/>
    <lineage>
        <taxon>Eukaryota</taxon>
        <taxon>Fungi</taxon>
        <taxon>Dikarya</taxon>
        <taxon>Basidiomycota</taxon>
        <taxon>Agaricomycotina</taxon>
        <taxon>Tremellomycetes</taxon>
        <taxon>Tremellales</taxon>
        <taxon>Cryptococcaceae</taxon>
        <taxon>Kwoniella</taxon>
    </lineage>
</organism>
<dbReference type="AlphaFoldDB" id="A0AAX4JVN1"/>
<dbReference type="RefSeq" id="XP_066076185.1">
    <property type="nucleotide sequence ID" value="XM_066220088.1"/>
</dbReference>
<sequence>MEEKFKIATGKSTGATYGFLGSALKFAIKELGIMLNWFRDQGLQADITELKKIHPDMMDLETWLKTKSNFVKR</sequence>
<dbReference type="EMBL" id="CP144102">
    <property type="protein sequence ID" value="WWC89422.1"/>
    <property type="molecule type" value="Genomic_DNA"/>
</dbReference>
<evidence type="ECO:0000313" key="2">
    <source>
        <dbReference type="Proteomes" id="UP001355207"/>
    </source>
</evidence>
<dbReference type="Proteomes" id="UP001355207">
    <property type="component" value="Chromosome 5"/>
</dbReference>